<dbReference type="RefSeq" id="WP_103882322.1">
    <property type="nucleotide sequence ID" value="NZ_FNVG01000034.1"/>
</dbReference>
<evidence type="ECO:0000313" key="3">
    <source>
        <dbReference type="Proteomes" id="UP000236721"/>
    </source>
</evidence>
<dbReference type="Proteomes" id="UP000236721">
    <property type="component" value="Unassembled WGS sequence"/>
</dbReference>
<keyword evidence="3" id="KW-1185">Reference proteome</keyword>
<dbReference type="Pfam" id="PF00551">
    <property type="entry name" value="Formyl_trans_N"/>
    <property type="match status" value="1"/>
</dbReference>
<name>A0A1H6CAV6_9VIBR</name>
<accession>A0A1H6CAV6</accession>
<organism evidence="2 3">
    <name type="scientific">Vibrio hangzhouensis</name>
    <dbReference type="NCBI Taxonomy" id="462991"/>
    <lineage>
        <taxon>Bacteria</taxon>
        <taxon>Pseudomonadati</taxon>
        <taxon>Pseudomonadota</taxon>
        <taxon>Gammaproteobacteria</taxon>
        <taxon>Vibrionales</taxon>
        <taxon>Vibrionaceae</taxon>
        <taxon>Vibrio</taxon>
    </lineage>
</organism>
<reference evidence="3" key="1">
    <citation type="submission" date="2016-10" db="EMBL/GenBank/DDBJ databases">
        <authorList>
            <person name="Varghese N."/>
            <person name="Submissions S."/>
        </authorList>
    </citation>
    <scope>NUCLEOTIDE SEQUENCE [LARGE SCALE GENOMIC DNA]</scope>
    <source>
        <strain evidence="3">CGMCC 1.7062</strain>
    </source>
</reference>
<protein>
    <submittedName>
        <fullName evidence="2">Methionyl-tRNA formyltransferase</fullName>
    </submittedName>
</protein>
<dbReference type="EMBL" id="FNVG01000034">
    <property type="protein sequence ID" value="SEG70028.1"/>
    <property type="molecule type" value="Genomic_DNA"/>
</dbReference>
<dbReference type="GO" id="GO:0016740">
    <property type="term" value="F:transferase activity"/>
    <property type="evidence" value="ECO:0007669"/>
    <property type="project" value="UniProtKB-KW"/>
</dbReference>
<dbReference type="InterPro" id="IPR036477">
    <property type="entry name" value="Formyl_transf_N_sf"/>
</dbReference>
<dbReference type="OrthoDB" id="9802815at2"/>
<dbReference type="InterPro" id="IPR002376">
    <property type="entry name" value="Formyl_transf_N"/>
</dbReference>
<proteinExistence type="predicted"/>
<keyword evidence="2" id="KW-0808">Transferase</keyword>
<sequence>MKIAIVCSSNTHPVFPYLEAWVENNAANHQIELVTSISELSGPGDILFLVSCSEIVHKQTRELFRYTLVLHASDLPQGRGWSPHVWEIVNGGNEITLSLLNAEDGVDTGDIWQKISIPLSGHELFDEINHKLFSAEIELISWACEHIDQSNATAQSVNVESSYYRKRTPEDSQLDADASIRSQFNLLRVCDPERFPAYVIINGIKYYVRLEKDNEQ</sequence>
<dbReference type="AlphaFoldDB" id="A0A1H6CAV6"/>
<feature type="domain" description="Formyl transferase N-terminal" evidence="1">
    <location>
        <begin position="15"/>
        <end position="140"/>
    </location>
</feature>
<gene>
    <name evidence="2" type="ORF">SAMN04488244_13428</name>
</gene>
<dbReference type="SUPFAM" id="SSF53328">
    <property type="entry name" value="Formyltransferase"/>
    <property type="match status" value="1"/>
</dbReference>
<dbReference type="Gene3D" id="3.40.50.12230">
    <property type="match status" value="1"/>
</dbReference>
<evidence type="ECO:0000313" key="2">
    <source>
        <dbReference type="EMBL" id="SEG70028.1"/>
    </source>
</evidence>
<evidence type="ECO:0000259" key="1">
    <source>
        <dbReference type="Pfam" id="PF00551"/>
    </source>
</evidence>